<protein>
    <submittedName>
        <fullName evidence="2">Uncharacterized protein</fullName>
    </submittedName>
</protein>
<comment type="caution">
    <text evidence="2">The sequence shown here is derived from an EMBL/GenBank/DDBJ whole genome shotgun (WGS) entry which is preliminary data.</text>
</comment>
<dbReference type="Gene3D" id="3.30.420.10">
    <property type="entry name" value="Ribonuclease H-like superfamily/Ribonuclease H"/>
    <property type="match status" value="1"/>
</dbReference>
<proteinExistence type="predicted"/>
<dbReference type="PANTHER" id="PTHR47326:SF1">
    <property type="entry name" value="HTH PSQ-TYPE DOMAIN-CONTAINING PROTEIN"/>
    <property type="match status" value="1"/>
</dbReference>
<evidence type="ECO:0000313" key="3">
    <source>
        <dbReference type="Proteomes" id="UP001159363"/>
    </source>
</evidence>
<sequence>MYDRPVSGDRSFCSVRTHSHAYMAPFEVDEAYWHLISFRLTALHCLSLADSGETMTDAPSDGVHPSESEGEQCSRIKESRKKFRRHALWKRSKARKNRIFGKEYVERKGKIHTAKTLRNILINMDFSVVQCFLKQSAKRHHMNTGNWNSLYAPHSHPPPPAPPPPTALPAPPGPMLHHSAAPQSLYMPHMLHHLHHPHIHLLPLLLLHHQHHLLRTGAERKQWSTTNRPLLLTLLRRKKRFCGVHAKRNSPECGIPQMTIWIVLNKDVVMRPYNLQVVQALSPADKVARVDAYNIFLEMKILELNIFQLVALRDEAAFHLSGHVNKHYCVFWGSENPRVVREHERLSPKINVWCAVTAAGVVGPCFFENDTVNGANILLMLETRGRRPTTTHPANSVLPDGRSDRHILCPNGLAEVVEHADAAGTEGDGPVGYGDRAAVGSPSIEVDDIVDAMPEVVDG</sequence>
<feature type="compositionally biased region" description="Pro residues" evidence="1">
    <location>
        <begin position="155"/>
        <end position="173"/>
    </location>
</feature>
<name>A0ABQ9H5L9_9NEOP</name>
<dbReference type="EMBL" id="JARBHB010000007">
    <property type="protein sequence ID" value="KAJ8879588.1"/>
    <property type="molecule type" value="Genomic_DNA"/>
</dbReference>
<evidence type="ECO:0000256" key="1">
    <source>
        <dbReference type="SAM" id="MobiDB-lite"/>
    </source>
</evidence>
<dbReference type="PANTHER" id="PTHR47326">
    <property type="entry name" value="TRANSPOSABLE ELEMENT TC3 TRANSPOSASE-LIKE PROTEIN"/>
    <property type="match status" value="1"/>
</dbReference>
<dbReference type="InterPro" id="IPR036397">
    <property type="entry name" value="RNaseH_sf"/>
</dbReference>
<evidence type="ECO:0000313" key="2">
    <source>
        <dbReference type="EMBL" id="KAJ8879588.1"/>
    </source>
</evidence>
<feature type="region of interest" description="Disordered" evidence="1">
    <location>
        <begin position="151"/>
        <end position="173"/>
    </location>
</feature>
<accession>A0ABQ9H5L9</accession>
<reference evidence="2 3" key="1">
    <citation type="submission" date="2023-02" db="EMBL/GenBank/DDBJ databases">
        <title>LHISI_Scaffold_Assembly.</title>
        <authorList>
            <person name="Stuart O.P."/>
            <person name="Cleave R."/>
            <person name="Magrath M.J.L."/>
            <person name="Mikheyev A.S."/>
        </authorList>
    </citation>
    <scope>NUCLEOTIDE SEQUENCE [LARGE SCALE GENOMIC DNA]</scope>
    <source>
        <strain evidence="2">Daus_M_001</strain>
        <tissue evidence="2">Leg muscle</tissue>
    </source>
</reference>
<gene>
    <name evidence="2" type="ORF">PR048_020196</name>
</gene>
<organism evidence="2 3">
    <name type="scientific">Dryococelus australis</name>
    <dbReference type="NCBI Taxonomy" id="614101"/>
    <lineage>
        <taxon>Eukaryota</taxon>
        <taxon>Metazoa</taxon>
        <taxon>Ecdysozoa</taxon>
        <taxon>Arthropoda</taxon>
        <taxon>Hexapoda</taxon>
        <taxon>Insecta</taxon>
        <taxon>Pterygota</taxon>
        <taxon>Neoptera</taxon>
        <taxon>Polyneoptera</taxon>
        <taxon>Phasmatodea</taxon>
        <taxon>Verophasmatodea</taxon>
        <taxon>Anareolatae</taxon>
        <taxon>Phasmatidae</taxon>
        <taxon>Eurycanthinae</taxon>
        <taxon>Dryococelus</taxon>
    </lineage>
</organism>
<keyword evidence="3" id="KW-1185">Reference proteome</keyword>
<dbReference type="Proteomes" id="UP001159363">
    <property type="component" value="Chromosome 6"/>
</dbReference>